<feature type="binding site" evidence="14">
    <location>
        <position position="123"/>
    </location>
    <ligand>
        <name>L-threonine</name>
        <dbReference type="ChEBI" id="CHEBI:57926"/>
    </ligand>
</feature>
<keyword evidence="9 13" id="KW-0547">Nucleotide-binding</keyword>
<evidence type="ECO:0000256" key="4">
    <source>
        <dbReference type="ARBA" id="ARBA00015492"/>
    </source>
</evidence>
<dbReference type="GO" id="GO:0061710">
    <property type="term" value="F:L-threonylcarbamoyladenylate synthase"/>
    <property type="evidence" value="ECO:0007669"/>
    <property type="project" value="UniProtKB-EC"/>
</dbReference>
<dbReference type="InterPro" id="IPR006070">
    <property type="entry name" value="Sua5-like_dom"/>
</dbReference>
<dbReference type="GO" id="GO:0000049">
    <property type="term" value="F:tRNA binding"/>
    <property type="evidence" value="ECO:0007669"/>
    <property type="project" value="TreeGrafter"/>
</dbReference>
<evidence type="ECO:0000256" key="14">
    <source>
        <dbReference type="PIRSR" id="PIRSR004930-1"/>
    </source>
</evidence>
<feature type="compositionally biased region" description="Polar residues" evidence="15">
    <location>
        <begin position="242"/>
        <end position="255"/>
    </location>
</feature>
<name>A0A3D9KDC3_9BACL</name>
<evidence type="ECO:0000256" key="2">
    <source>
        <dbReference type="ARBA" id="ARBA00007663"/>
    </source>
</evidence>
<keyword evidence="6 13" id="KW-0808">Transferase</keyword>
<dbReference type="NCBIfam" id="TIGR00057">
    <property type="entry name" value="L-threonylcarbamoyladenylate synthase"/>
    <property type="match status" value="1"/>
</dbReference>
<dbReference type="InterPro" id="IPR017945">
    <property type="entry name" value="DHBP_synth_RibB-like_a/b_dom"/>
</dbReference>
<dbReference type="OrthoDB" id="9814580at2"/>
<dbReference type="InterPro" id="IPR050156">
    <property type="entry name" value="TC-AMP_synthase_SUA5"/>
</dbReference>
<dbReference type="Gene3D" id="3.40.50.11030">
    <property type="entry name" value="Threonylcarbamoyl-AMP synthase, C-terminal domain"/>
    <property type="match status" value="1"/>
</dbReference>
<feature type="binding site" evidence="14">
    <location>
        <position position="63"/>
    </location>
    <ligand>
        <name>ATP</name>
        <dbReference type="ChEBI" id="CHEBI:30616"/>
    </ligand>
</feature>
<evidence type="ECO:0000256" key="10">
    <source>
        <dbReference type="ARBA" id="ARBA00022840"/>
    </source>
</evidence>
<feature type="binding site" evidence="14">
    <location>
        <position position="145"/>
    </location>
    <ligand>
        <name>ATP</name>
        <dbReference type="ChEBI" id="CHEBI:30616"/>
    </ligand>
</feature>
<keyword evidence="5 13" id="KW-0963">Cytoplasm</keyword>
<evidence type="ECO:0000313" key="18">
    <source>
        <dbReference type="Proteomes" id="UP000256977"/>
    </source>
</evidence>
<dbReference type="EMBL" id="QRDZ01000007">
    <property type="protein sequence ID" value="RED84105.1"/>
    <property type="molecule type" value="Genomic_DNA"/>
</dbReference>
<feature type="compositionally biased region" description="Low complexity" evidence="15">
    <location>
        <begin position="231"/>
        <end position="241"/>
    </location>
</feature>
<dbReference type="InterPro" id="IPR010923">
    <property type="entry name" value="T(6)A37_SUA5"/>
</dbReference>
<dbReference type="EC" id="2.7.7.87" evidence="3 13"/>
<keyword evidence="10 13" id="KW-0067">ATP-binding</keyword>
<evidence type="ECO:0000259" key="16">
    <source>
        <dbReference type="PROSITE" id="PS51163"/>
    </source>
</evidence>
<evidence type="ECO:0000256" key="9">
    <source>
        <dbReference type="ARBA" id="ARBA00022741"/>
    </source>
</evidence>
<feature type="binding site" evidence="14">
    <location>
        <position position="272"/>
    </location>
    <ligand>
        <name>ATP</name>
        <dbReference type="ChEBI" id="CHEBI:30616"/>
    </ligand>
</feature>
<evidence type="ECO:0000256" key="15">
    <source>
        <dbReference type="SAM" id="MobiDB-lite"/>
    </source>
</evidence>
<dbReference type="GO" id="GO:0006450">
    <property type="term" value="P:regulation of translational fidelity"/>
    <property type="evidence" value="ECO:0007669"/>
    <property type="project" value="TreeGrafter"/>
</dbReference>
<comment type="subcellular location">
    <subcellularLocation>
        <location evidence="1 13">Cytoplasm</location>
    </subcellularLocation>
</comment>
<dbReference type="PANTHER" id="PTHR17490">
    <property type="entry name" value="SUA5"/>
    <property type="match status" value="1"/>
</dbReference>
<evidence type="ECO:0000256" key="3">
    <source>
        <dbReference type="ARBA" id="ARBA00012584"/>
    </source>
</evidence>
<protein>
    <recommendedName>
        <fullName evidence="4 13">Threonylcarbamoyl-AMP synthase</fullName>
        <shortName evidence="13">TC-AMP synthase</shortName>
        <ecNumber evidence="3 13">2.7.7.87</ecNumber>
    </recommendedName>
    <alternativeName>
        <fullName evidence="11 13">L-threonylcarbamoyladenylate synthase</fullName>
    </alternativeName>
</protein>
<dbReference type="SUPFAM" id="SSF55821">
    <property type="entry name" value="YrdC/RibB"/>
    <property type="match status" value="1"/>
</dbReference>
<keyword evidence="18" id="KW-1185">Reference proteome</keyword>
<accession>A0A3D9KDC3</accession>
<comment type="similarity">
    <text evidence="2 13">Belongs to the SUA5 family.</text>
</comment>
<dbReference type="Pfam" id="PF03481">
    <property type="entry name" value="Sua5_C"/>
    <property type="match status" value="1"/>
</dbReference>
<feature type="domain" description="YrdC-like" evidence="16">
    <location>
        <begin position="14"/>
        <end position="201"/>
    </location>
</feature>
<dbReference type="AlphaFoldDB" id="A0A3D9KDC3"/>
<keyword evidence="7 13" id="KW-0819">tRNA processing</keyword>
<dbReference type="GO" id="GO:0003725">
    <property type="term" value="F:double-stranded RNA binding"/>
    <property type="evidence" value="ECO:0007669"/>
    <property type="project" value="UniProtKB-UniRule"/>
</dbReference>
<dbReference type="RefSeq" id="WP_116060728.1">
    <property type="nucleotide sequence ID" value="NZ_QRDZ01000007.1"/>
</dbReference>
<evidence type="ECO:0000256" key="8">
    <source>
        <dbReference type="ARBA" id="ARBA00022695"/>
    </source>
</evidence>
<dbReference type="PIRSF" id="PIRSF004930">
    <property type="entry name" value="Tln_factor_SUA5"/>
    <property type="match status" value="1"/>
</dbReference>
<feature type="binding site" evidence="14">
    <location>
        <position position="68"/>
    </location>
    <ligand>
        <name>L-threonine</name>
        <dbReference type="ChEBI" id="CHEBI:57926"/>
    </ligand>
</feature>
<keyword evidence="8 13" id="KW-0548">Nucleotidyltransferase</keyword>
<dbReference type="Gene3D" id="3.90.870.10">
    <property type="entry name" value="DHBP synthase"/>
    <property type="match status" value="1"/>
</dbReference>
<comment type="catalytic activity">
    <reaction evidence="12 13">
        <text>L-threonine + hydrogencarbonate + ATP = L-threonylcarbamoyladenylate + diphosphate + H2O</text>
        <dbReference type="Rhea" id="RHEA:36407"/>
        <dbReference type="ChEBI" id="CHEBI:15377"/>
        <dbReference type="ChEBI" id="CHEBI:17544"/>
        <dbReference type="ChEBI" id="CHEBI:30616"/>
        <dbReference type="ChEBI" id="CHEBI:33019"/>
        <dbReference type="ChEBI" id="CHEBI:57926"/>
        <dbReference type="ChEBI" id="CHEBI:73682"/>
        <dbReference type="EC" id="2.7.7.87"/>
    </reaction>
</comment>
<feature type="binding site" evidence="14">
    <location>
        <position position="183"/>
    </location>
    <ligand>
        <name>L-threonine</name>
        <dbReference type="ChEBI" id="CHEBI:57926"/>
    </ligand>
</feature>
<comment type="function">
    <text evidence="13">Required for the formation of a threonylcarbamoyl group on adenosine at position 37 (t(6)A37) in tRNAs that read codons beginning with adenine.</text>
</comment>
<feature type="binding site" evidence="14">
    <location>
        <position position="119"/>
    </location>
    <ligand>
        <name>ATP</name>
        <dbReference type="ChEBI" id="CHEBI:30616"/>
    </ligand>
</feature>
<feature type="binding site" evidence="14">
    <location>
        <position position="153"/>
    </location>
    <ligand>
        <name>ATP</name>
        <dbReference type="ChEBI" id="CHEBI:30616"/>
    </ligand>
</feature>
<feature type="binding site" evidence="14">
    <location>
        <position position="197"/>
    </location>
    <ligand>
        <name>ATP</name>
        <dbReference type="ChEBI" id="CHEBI:30616"/>
    </ligand>
</feature>
<evidence type="ECO:0000256" key="1">
    <source>
        <dbReference type="ARBA" id="ARBA00004496"/>
    </source>
</evidence>
<dbReference type="PROSITE" id="PS51163">
    <property type="entry name" value="YRDC"/>
    <property type="match status" value="1"/>
</dbReference>
<reference evidence="17 18" key="1">
    <citation type="submission" date="2018-07" db="EMBL/GenBank/DDBJ databases">
        <title>Genomic Encyclopedia of Type Strains, Phase III (KMG-III): the genomes of soil and plant-associated and newly described type strains.</title>
        <authorList>
            <person name="Whitman W."/>
        </authorList>
    </citation>
    <scope>NUCLEOTIDE SEQUENCE [LARGE SCALE GENOMIC DNA]</scope>
    <source>
        <strain evidence="17 18">CECT 7287</strain>
    </source>
</reference>
<feature type="binding site" evidence="14">
    <location>
        <position position="143"/>
    </location>
    <ligand>
        <name>L-threonine</name>
        <dbReference type="ChEBI" id="CHEBI:57926"/>
    </ligand>
</feature>
<sequence length="384" mass="39944">MNIETKYWPAELSRAGIEEAATAIAAGGVVAFPTETVYGLGGDARSTEAVGRIFAAKGRPSDNPLIVHLAHGASVAGLVKEIGAVEAALMDAFWPGPLTLVLPVREGAVSPLVTAGLDTVAVRVPAHDLARELIERAGCPIAAPSANRSGRPSPTQARHVLEDLNGRIDGVLDGGATGVGVESTVVRVVDGMIHILRPGGVTREQLRDAVVGLAIVAEETKEEARAERRAATAAVGVGTEASLSSRGEQGSSRSFATDAEAPRSPGVKYAHYAPQGEMLLVTGAFERLSSTVQAQARQAADAGKRVAVLSCSEHAAGYRADIVYDCGPRNEPGKAAQTLYATLRECDEQGVDYIVAEGYPEDGIGAALMNRLRKASGGREIEAR</sequence>
<proteinExistence type="inferred from homology"/>
<evidence type="ECO:0000256" key="6">
    <source>
        <dbReference type="ARBA" id="ARBA00022679"/>
    </source>
</evidence>
<evidence type="ECO:0000256" key="11">
    <source>
        <dbReference type="ARBA" id="ARBA00029774"/>
    </source>
</evidence>
<dbReference type="PANTHER" id="PTHR17490:SF16">
    <property type="entry name" value="THREONYLCARBAMOYL-AMP SYNTHASE"/>
    <property type="match status" value="1"/>
</dbReference>
<comment type="caution">
    <text evidence="17">The sequence shown here is derived from an EMBL/GenBank/DDBJ whole genome shotgun (WGS) entry which is preliminary data.</text>
</comment>
<gene>
    <name evidence="17" type="ORF">DFP98_107214</name>
</gene>
<evidence type="ECO:0000256" key="7">
    <source>
        <dbReference type="ARBA" id="ARBA00022694"/>
    </source>
</evidence>
<evidence type="ECO:0000313" key="17">
    <source>
        <dbReference type="EMBL" id="RED84105.1"/>
    </source>
</evidence>
<dbReference type="InterPro" id="IPR005145">
    <property type="entry name" value="Sua5_C"/>
</dbReference>
<evidence type="ECO:0000256" key="13">
    <source>
        <dbReference type="PIRNR" id="PIRNR004930"/>
    </source>
</evidence>
<feature type="binding site" evidence="14">
    <location>
        <position position="36"/>
    </location>
    <ligand>
        <name>L-threonine</name>
        <dbReference type="ChEBI" id="CHEBI:57926"/>
    </ligand>
</feature>
<dbReference type="GO" id="GO:0005737">
    <property type="term" value="C:cytoplasm"/>
    <property type="evidence" value="ECO:0007669"/>
    <property type="project" value="UniProtKB-SubCell"/>
</dbReference>
<evidence type="ECO:0000256" key="5">
    <source>
        <dbReference type="ARBA" id="ARBA00022490"/>
    </source>
</evidence>
<dbReference type="Pfam" id="PF01300">
    <property type="entry name" value="Sua5_yciO_yrdC"/>
    <property type="match status" value="1"/>
</dbReference>
<dbReference type="InterPro" id="IPR038385">
    <property type="entry name" value="Sua5/YwlC_C"/>
</dbReference>
<feature type="region of interest" description="Disordered" evidence="15">
    <location>
        <begin position="231"/>
        <end position="266"/>
    </location>
</feature>
<dbReference type="GO" id="GO:0008033">
    <property type="term" value="P:tRNA processing"/>
    <property type="evidence" value="ECO:0007669"/>
    <property type="project" value="UniProtKB-KW"/>
</dbReference>
<dbReference type="GO" id="GO:0005524">
    <property type="term" value="F:ATP binding"/>
    <property type="evidence" value="ECO:0007669"/>
    <property type="project" value="UniProtKB-UniRule"/>
</dbReference>
<organism evidence="17 18">
    <name type="scientific">Cohnella phaseoli</name>
    <dbReference type="NCBI Taxonomy" id="456490"/>
    <lineage>
        <taxon>Bacteria</taxon>
        <taxon>Bacillati</taxon>
        <taxon>Bacillota</taxon>
        <taxon>Bacilli</taxon>
        <taxon>Bacillales</taxon>
        <taxon>Paenibacillaceae</taxon>
        <taxon>Cohnella</taxon>
    </lineage>
</organism>
<feature type="binding site" evidence="14">
    <location>
        <position position="59"/>
    </location>
    <ligand>
        <name>ATP</name>
        <dbReference type="ChEBI" id="CHEBI:30616"/>
    </ligand>
</feature>
<dbReference type="FunFam" id="3.90.870.10:FF:000009">
    <property type="entry name" value="Threonylcarbamoyl-AMP synthase, putative"/>
    <property type="match status" value="1"/>
</dbReference>
<evidence type="ECO:0000256" key="12">
    <source>
        <dbReference type="ARBA" id="ARBA00048366"/>
    </source>
</evidence>
<dbReference type="Proteomes" id="UP000256977">
    <property type="component" value="Unassembled WGS sequence"/>
</dbReference>